<organism evidence="1 2">
    <name type="scientific">Papilio machaon</name>
    <name type="common">Old World swallowtail butterfly</name>
    <dbReference type="NCBI Taxonomy" id="76193"/>
    <lineage>
        <taxon>Eukaryota</taxon>
        <taxon>Metazoa</taxon>
        <taxon>Ecdysozoa</taxon>
        <taxon>Arthropoda</taxon>
        <taxon>Hexapoda</taxon>
        <taxon>Insecta</taxon>
        <taxon>Pterygota</taxon>
        <taxon>Neoptera</taxon>
        <taxon>Endopterygota</taxon>
        <taxon>Lepidoptera</taxon>
        <taxon>Glossata</taxon>
        <taxon>Ditrysia</taxon>
        <taxon>Papilionoidea</taxon>
        <taxon>Papilionidae</taxon>
        <taxon>Papilioninae</taxon>
        <taxon>Papilio</taxon>
    </lineage>
</organism>
<name>A0A194RME5_PAPMA</name>
<evidence type="ECO:0000313" key="1">
    <source>
        <dbReference type="EMBL" id="KPJ18998.1"/>
    </source>
</evidence>
<proteinExistence type="predicted"/>
<protein>
    <submittedName>
        <fullName evidence="1">Uncharacterized protein</fullName>
    </submittedName>
</protein>
<keyword evidence="2" id="KW-1185">Reference proteome</keyword>
<dbReference type="Proteomes" id="UP000053240">
    <property type="component" value="Unassembled WGS sequence"/>
</dbReference>
<accession>A0A194RME5</accession>
<gene>
    <name evidence="1" type="ORF">RR48_12509</name>
</gene>
<dbReference type="InParanoid" id="A0A194RME5"/>
<evidence type="ECO:0000313" key="2">
    <source>
        <dbReference type="Proteomes" id="UP000053240"/>
    </source>
</evidence>
<dbReference type="EMBL" id="KQ459984">
    <property type="protein sequence ID" value="KPJ18998.1"/>
    <property type="molecule type" value="Genomic_DNA"/>
</dbReference>
<dbReference type="AlphaFoldDB" id="A0A194RME5"/>
<sequence>MGDIKETLDKMNAFVKYVEMASQ</sequence>
<reference evidence="1 2" key="1">
    <citation type="journal article" date="2015" name="Nat. Commun.">
        <title>Outbred genome sequencing and CRISPR/Cas9 gene editing in butterflies.</title>
        <authorList>
            <person name="Li X."/>
            <person name="Fan D."/>
            <person name="Zhang W."/>
            <person name="Liu G."/>
            <person name="Zhang L."/>
            <person name="Zhao L."/>
            <person name="Fang X."/>
            <person name="Chen L."/>
            <person name="Dong Y."/>
            <person name="Chen Y."/>
            <person name="Ding Y."/>
            <person name="Zhao R."/>
            <person name="Feng M."/>
            <person name="Zhu Y."/>
            <person name="Feng Y."/>
            <person name="Jiang X."/>
            <person name="Zhu D."/>
            <person name="Xiang H."/>
            <person name="Feng X."/>
            <person name="Li S."/>
            <person name="Wang J."/>
            <person name="Zhang G."/>
            <person name="Kronforst M.R."/>
            <person name="Wang W."/>
        </authorList>
    </citation>
    <scope>NUCLEOTIDE SEQUENCE [LARGE SCALE GENOMIC DNA]</scope>
    <source>
        <strain evidence="1">Ya'a_city_454_Pm</strain>
        <tissue evidence="1">Whole body</tissue>
    </source>
</reference>